<proteinExistence type="inferred from homology"/>
<keyword evidence="4" id="KW-0472">Membrane</keyword>
<evidence type="ECO:0000256" key="4">
    <source>
        <dbReference type="SAM" id="Phobius"/>
    </source>
</evidence>
<keyword evidence="7" id="KW-1185">Reference proteome</keyword>
<keyword evidence="4" id="KW-0812">Transmembrane</keyword>
<feature type="domain" description="Fatty acid hydroxylase" evidence="5">
    <location>
        <begin position="11"/>
        <end position="135"/>
    </location>
</feature>
<dbReference type="InterPro" id="IPR045019">
    <property type="entry name" value="BETA-OHASE-like"/>
</dbReference>
<keyword evidence="4" id="KW-1133">Transmembrane helix</keyword>
<dbReference type="PANTHER" id="PTHR31899:SF9">
    <property type="entry name" value="BETA-CAROTENE 3-HYDROXYLASE 1, CHLOROPLASTIC"/>
    <property type="match status" value="1"/>
</dbReference>
<comment type="caution">
    <text evidence="6">The sequence shown here is derived from an EMBL/GenBank/DDBJ whole genome shotgun (WGS) entry which is preliminary data.</text>
</comment>
<protein>
    <recommendedName>
        <fullName evidence="5">Fatty acid hydroxylase domain-containing protein</fullName>
    </recommendedName>
</protein>
<feature type="transmembrane region" description="Helical" evidence="4">
    <location>
        <begin position="6"/>
        <end position="24"/>
    </location>
</feature>
<keyword evidence="3" id="KW-0560">Oxidoreductase</keyword>
<dbReference type="RefSeq" id="WP_220809152.1">
    <property type="nucleotide sequence ID" value="NZ_BPMK01000012.1"/>
</dbReference>
<keyword evidence="2" id="KW-0125">Carotenoid biosynthesis</keyword>
<evidence type="ECO:0000256" key="2">
    <source>
        <dbReference type="ARBA" id="ARBA00022746"/>
    </source>
</evidence>
<organism evidence="6 7">
    <name type="scientific">Noviherbaspirillum aridicola</name>
    <dbReference type="NCBI Taxonomy" id="2849687"/>
    <lineage>
        <taxon>Bacteria</taxon>
        <taxon>Pseudomonadati</taxon>
        <taxon>Pseudomonadota</taxon>
        <taxon>Betaproteobacteria</taxon>
        <taxon>Burkholderiales</taxon>
        <taxon>Oxalobacteraceae</taxon>
        <taxon>Noviherbaspirillum</taxon>
    </lineage>
</organism>
<accession>A0ABQ4Q678</accession>
<evidence type="ECO:0000259" key="5">
    <source>
        <dbReference type="Pfam" id="PF04116"/>
    </source>
</evidence>
<evidence type="ECO:0000313" key="7">
    <source>
        <dbReference type="Proteomes" id="UP000887222"/>
    </source>
</evidence>
<dbReference type="InterPro" id="IPR006694">
    <property type="entry name" value="Fatty_acid_hydroxylase"/>
</dbReference>
<evidence type="ECO:0000313" key="6">
    <source>
        <dbReference type="EMBL" id="GIZ52724.1"/>
    </source>
</evidence>
<dbReference type="Pfam" id="PF04116">
    <property type="entry name" value="FA_hydroxylase"/>
    <property type="match status" value="1"/>
</dbReference>
<comment type="similarity">
    <text evidence="1">Belongs to the sterol desaturase family.</text>
</comment>
<feature type="transmembrane region" description="Helical" evidence="4">
    <location>
        <begin position="52"/>
        <end position="69"/>
    </location>
</feature>
<feature type="transmembrane region" description="Helical" evidence="4">
    <location>
        <begin position="75"/>
        <end position="92"/>
    </location>
</feature>
<evidence type="ECO:0000256" key="1">
    <source>
        <dbReference type="ARBA" id="ARBA00009324"/>
    </source>
</evidence>
<gene>
    <name evidence="6" type="ORF">NCCP691_27380</name>
</gene>
<reference evidence="6 7" key="1">
    <citation type="journal article" date="2022" name="Int. J. Syst. Evol. Microbiol.">
        <title>Noviherbaspirillum aridicola sp. nov., isolated from an arid soil in Pakistan.</title>
        <authorList>
            <person name="Khan I.U."/>
            <person name="Saqib M."/>
            <person name="Amin A."/>
            <person name="Hussain F."/>
            <person name="Li L."/>
            <person name="Liu Y.H."/>
            <person name="Fang B.Z."/>
            <person name="Ahmed I."/>
            <person name="Li W.J."/>
        </authorList>
    </citation>
    <scope>NUCLEOTIDE SEQUENCE [LARGE SCALE GENOMIC DNA]</scope>
    <source>
        <strain evidence="6 7">NCCP-691</strain>
    </source>
</reference>
<evidence type="ECO:0000256" key="3">
    <source>
        <dbReference type="ARBA" id="ARBA00023002"/>
    </source>
</evidence>
<dbReference type="PANTHER" id="PTHR31899">
    <property type="entry name" value="BETA-CAROTENE 3-HYDROXYLASE 1, CHLOROPLASTIC"/>
    <property type="match status" value="1"/>
</dbReference>
<dbReference type="EMBL" id="BPMK01000012">
    <property type="protein sequence ID" value="GIZ52724.1"/>
    <property type="molecule type" value="Genomic_DNA"/>
</dbReference>
<dbReference type="Proteomes" id="UP000887222">
    <property type="component" value="Unassembled WGS sequence"/>
</dbReference>
<sequence length="156" mass="17957">MQLTHILLLTATLVIMEIAVTLFHRHVMHGIGWKWHASHHERGAGRGWERNDWFAVVFAGATILLFILGGSHAGVWWIALGITLYGLLYGLLHDVLTHRRFGPNWQPRHAYLRRLVAAHRLHHAVRSREGGVSFGFLYAPPVETVRRQLRSRQVRQ</sequence>
<name>A0ABQ4Q678_9BURK</name>